<evidence type="ECO:0000313" key="4">
    <source>
        <dbReference type="Proteomes" id="UP000176998"/>
    </source>
</evidence>
<evidence type="ECO:0000256" key="1">
    <source>
        <dbReference type="ARBA" id="ARBA00005564"/>
    </source>
</evidence>
<gene>
    <name evidence="3" type="ORF">CORC01_08139</name>
</gene>
<feature type="signal peptide" evidence="2">
    <location>
        <begin position="1"/>
        <end position="19"/>
    </location>
</feature>
<dbReference type="GO" id="GO:0017057">
    <property type="term" value="F:6-phosphogluconolactonase activity"/>
    <property type="evidence" value="ECO:0007669"/>
    <property type="project" value="TreeGrafter"/>
</dbReference>
<dbReference type="InterPro" id="IPR015943">
    <property type="entry name" value="WD40/YVTN_repeat-like_dom_sf"/>
</dbReference>
<dbReference type="AlphaFoldDB" id="A0A1G4B554"/>
<evidence type="ECO:0000256" key="2">
    <source>
        <dbReference type="SAM" id="SignalP"/>
    </source>
</evidence>
<dbReference type="GeneID" id="34561284"/>
<proteinExistence type="inferred from homology"/>
<reference evidence="3 4" key="1">
    <citation type="submission" date="2016-09" db="EMBL/GenBank/DDBJ databases">
        <authorList>
            <person name="Capua I."/>
            <person name="De Benedictis P."/>
            <person name="Joannis T."/>
            <person name="Lombin L.H."/>
            <person name="Cattoli G."/>
        </authorList>
    </citation>
    <scope>NUCLEOTIDE SEQUENCE [LARGE SCALE GENOMIC DNA]</scope>
    <source>
        <strain evidence="3 4">IMI 309357</strain>
    </source>
</reference>
<comment type="similarity">
    <text evidence="1">Belongs to the cycloisomerase 2 family.</text>
</comment>
<dbReference type="InterPro" id="IPR011048">
    <property type="entry name" value="Haem_d1_sf"/>
</dbReference>
<dbReference type="PANTHER" id="PTHR30344:SF1">
    <property type="entry name" value="6-PHOSPHOGLUCONOLACTONASE"/>
    <property type="match status" value="1"/>
</dbReference>
<evidence type="ECO:0000313" key="3">
    <source>
        <dbReference type="EMBL" id="OHE96541.1"/>
    </source>
</evidence>
<dbReference type="OrthoDB" id="9972196at2759"/>
<dbReference type="PANTHER" id="PTHR30344">
    <property type="entry name" value="6-PHOSPHOGLUCONOLACTONASE-RELATED"/>
    <property type="match status" value="1"/>
</dbReference>
<dbReference type="InterPro" id="IPR050282">
    <property type="entry name" value="Cycloisomerase_2"/>
</dbReference>
<evidence type="ECO:0008006" key="5">
    <source>
        <dbReference type="Google" id="ProtNLM"/>
    </source>
</evidence>
<dbReference type="RefSeq" id="XP_022473698.1">
    <property type="nucleotide sequence ID" value="XM_022619774.1"/>
</dbReference>
<keyword evidence="2" id="KW-0732">Signal</keyword>
<dbReference type="Pfam" id="PF10282">
    <property type="entry name" value="Lactonase"/>
    <property type="match status" value="1"/>
</dbReference>
<organism evidence="3 4">
    <name type="scientific">Colletotrichum orchidophilum</name>
    <dbReference type="NCBI Taxonomy" id="1209926"/>
    <lineage>
        <taxon>Eukaryota</taxon>
        <taxon>Fungi</taxon>
        <taxon>Dikarya</taxon>
        <taxon>Ascomycota</taxon>
        <taxon>Pezizomycotina</taxon>
        <taxon>Sordariomycetes</taxon>
        <taxon>Hypocreomycetidae</taxon>
        <taxon>Glomerellales</taxon>
        <taxon>Glomerellaceae</taxon>
        <taxon>Colletotrichum</taxon>
    </lineage>
</organism>
<name>A0A1G4B554_9PEZI</name>
<dbReference type="EMBL" id="MJBS01000068">
    <property type="protein sequence ID" value="OHE96541.1"/>
    <property type="molecule type" value="Genomic_DNA"/>
</dbReference>
<dbReference type="InterPro" id="IPR019405">
    <property type="entry name" value="Lactonase_7-beta_prop"/>
</dbReference>
<dbReference type="Proteomes" id="UP000176998">
    <property type="component" value="Unassembled WGS sequence"/>
</dbReference>
<dbReference type="STRING" id="1209926.A0A1G4B554"/>
<dbReference type="Gene3D" id="2.130.10.10">
    <property type="entry name" value="YVTN repeat-like/Quinoprotein amine dehydrogenase"/>
    <property type="match status" value="1"/>
</dbReference>
<comment type="caution">
    <text evidence="3">The sequence shown here is derived from an EMBL/GenBank/DDBJ whole genome shotgun (WGS) entry which is preliminary data.</text>
</comment>
<dbReference type="SUPFAM" id="SSF51004">
    <property type="entry name" value="C-terminal (heme d1) domain of cytochrome cd1-nitrite reductase"/>
    <property type="match status" value="1"/>
</dbReference>
<feature type="chain" id="PRO_5009602484" description="Carboxy-cis,cis-muconate cyclase" evidence="2">
    <location>
        <begin position="20"/>
        <end position="402"/>
    </location>
</feature>
<sequence length="402" mass="42132">MRFASVIVIAAAASAAVIGRQNAPAAKAKLLLGAPTTISVADYDGKSFNIVKKDTQSGTSPSWMVFKEPNLLYAVDEYSNDIRLFNFDTATNELKLAVSAKGSAGVVSLEFNHDKTRLVGTSYGEGTVDVWDISDASTLKRLHKISLGGTLGPNKVRQDNSRAHQAVLDPSGRFFAINNLGTDSIVIIDSKDDKYEIVSRNSVARAGCGPRHGAWYPQKGDAPTAYVVACELTSTLEVFSVSTTNGSAISLTHTSELSTYGAAFPPANTTSAAAGEIVISADGKDAYVSNRFSGNETDSISHFRITQQPATGGSKCKAKAGGITLEFVDQVSSGGQVPRMFSFSKDGKTLFSTNQQGVGGAGVLALSRAEDTGSLTAAPIASVPVEEFGKVGSGPQFVQQIV</sequence>
<protein>
    <recommendedName>
        <fullName evidence="5">Carboxy-cis,cis-muconate cyclase</fullName>
    </recommendedName>
</protein>
<keyword evidence="4" id="KW-1185">Reference proteome</keyword>
<accession>A0A1G4B554</accession>